<dbReference type="InterPro" id="IPR040890">
    <property type="entry name" value="Znf_CopZ"/>
</dbReference>
<accession>A0A9E4ZH44</accession>
<keyword evidence="3" id="KW-1185">Reference proteome</keyword>
<evidence type="ECO:0000313" key="2">
    <source>
        <dbReference type="EMBL" id="MCM1987089.1"/>
    </source>
</evidence>
<organism evidence="2 3">
    <name type="scientific">Methanococcoides seepicolus</name>
    <dbReference type="NCBI Taxonomy" id="2828780"/>
    <lineage>
        <taxon>Archaea</taxon>
        <taxon>Methanobacteriati</taxon>
        <taxon>Methanobacteriota</taxon>
        <taxon>Stenosarchaea group</taxon>
        <taxon>Methanomicrobia</taxon>
        <taxon>Methanosarcinales</taxon>
        <taxon>Methanosarcinaceae</taxon>
        <taxon>Methanococcoides</taxon>
    </lineage>
</organism>
<gene>
    <name evidence="2" type="ORF">KDK67_08845</name>
</gene>
<dbReference type="RefSeq" id="WP_250868435.1">
    <property type="nucleotide sequence ID" value="NZ_JAGSOI010000035.1"/>
</dbReference>
<dbReference type="CDD" id="cd10141">
    <property type="entry name" value="CopZ-like_Fer2_BFD-like"/>
    <property type="match status" value="1"/>
</dbReference>
<proteinExistence type="predicted"/>
<protein>
    <submittedName>
        <fullName evidence="2">(2Fe-2S)-binding protein</fullName>
    </submittedName>
</protein>
<comment type="caution">
    <text evidence="2">The sequence shown here is derived from an EMBL/GenBank/DDBJ whole genome shotgun (WGS) entry which is preliminary data.</text>
</comment>
<dbReference type="Proteomes" id="UP001056766">
    <property type="component" value="Unassembled WGS sequence"/>
</dbReference>
<sequence>MRSITVKHLVKKEKMEDIIDENYLLCMNEDCEVAYFTETGAKFKTSDLKVPIWFKKGADPKYACYCNEITEEQVIETVVNAGTDNMKDVMTAIKGEVRSQCKVKNPLGKCCTQAFNEAIGKGLEIRNS</sequence>
<reference evidence="2" key="2">
    <citation type="submission" date="2021-04" db="EMBL/GenBank/DDBJ databases">
        <authorList>
            <person name="Dong X."/>
        </authorList>
    </citation>
    <scope>NUCLEOTIDE SEQUENCE</scope>
    <source>
        <strain evidence="2">LLY</strain>
    </source>
</reference>
<feature type="domain" description="CopZ zinc binding" evidence="1">
    <location>
        <begin position="2"/>
        <end position="49"/>
    </location>
</feature>
<dbReference type="EMBL" id="JAGSOI010000035">
    <property type="protein sequence ID" value="MCM1987089.1"/>
    <property type="molecule type" value="Genomic_DNA"/>
</dbReference>
<dbReference type="AlphaFoldDB" id="A0A9E4ZH44"/>
<name>A0A9E4ZH44_9EURY</name>
<dbReference type="InterPro" id="IPR041854">
    <property type="entry name" value="BFD-like_2Fe2S-bd_dom_sf"/>
</dbReference>
<evidence type="ECO:0000259" key="1">
    <source>
        <dbReference type="Pfam" id="PF18423"/>
    </source>
</evidence>
<reference evidence="2" key="1">
    <citation type="journal article" date="2021" name="mSystems">
        <title>Bacteria and Archaea Synergistically Convert Glycine Betaine to Biogenic Methane in the Formosa Cold Seep of the South China Sea.</title>
        <authorList>
            <person name="Li L."/>
            <person name="Zhang W."/>
            <person name="Zhang S."/>
            <person name="Song L."/>
            <person name="Sun Q."/>
            <person name="Zhang H."/>
            <person name="Xiang H."/>
            <person name="Dong X."/>
        </authorList>
    </citation>
    <scope>NUCLEOTIDE SEQUENCE</scope>
    <source>
        <strain evidence="2">LLY</strain>
    </source>
</reference>
<dbReference type="Gene3D" id="1.10.10.1100">
    <property type="entry name" value="BFD-like [2Fe-2S]-binding domain"/>
    <property type="match status" value="1"/>
</dbReference>
<evidence type="ECO:0000313" key="3">
    <source>
        <dbReference type="Proteomes" id="UP001056766"/>
    </source>
</evidence>
<dbReference type="Pfam" id="PF18423">
    <property type="entry name" value="zf_CopZ"/>
    <property type="match status" value="1"/>
</dbReference>
<dbReference type="Gene3D" id="2.20.25.270">
    <property type="match status" value="1"/>
</dbReference>